<accession>A0A6J1HBQ8</accession>
<feature type="region of interest" description="Disordered" evidence="1">
    <location>
        <begin position="79"/>
        <end position="151"/>
    </location>
</feature>
<protein>
    <submittedName>
        <fullName evidence="3">Uncharacterized protein LOC111461993</fullName>
    </submittedName>
</protein>
<evidence type="ECO:0000256" key="1">
    <source>
        <dbReference type="SAM" id="MobiDB-lite"/>
    </source>
</evidence>
<dbReference type="KEGG" id="cmos:111461993"/>
<name>A0A6J1HBQ8_CUCMO</name>
<evidence type="ECO:0000313" key="3">
    <source>
        <dbReference type="RefSeq" id="XP_022961413.1"/>
    </source>
</evidence>
<sequence length="220" mass="24641">MQRDFLGREKRMWVAGLPFFIKKSENPQGTTLRMICEEVWPRPQPEGGDPRVVRERNHVDPIYGSKDIKIGKEGCVSVFRGQRRKEKKKKKKKRRKESAGERRTVATGAGRLRQAPDTRRPSAGAPQLQRCVDTCRPKAGPNRDASRADPRLCGGGRAWQAGARGRRARVQPAIGAFPRTWPRTPSVLLARERAWNGQFGPVAFCLPDFCPGSSSNTVLT</sequence>
<dbReference type="GeneID" id="111461993"/>
<dbReference type="Proteomes" id="UP000504609">
    <property type="component" value="Unplaced"/>
</dbReference>
<proteinExistence type="predicted"/>
<reference evidence="3" key="1">
    <citation type="submission" date="2025-08" db="UniProtKB">
        <authorList>
            <consortium name="RefSeq"/>
        </authorList>
    </citation>
    <scope>IDENTIFICATION</scope>
    <source>
        <tissue evidence="3">Young leaves</tissue>
    </source>
</reference>
<evidence type="ECO:0000313" key="2">
    <source>
        <dbReference type="Proteomes" id="UP000504609"/>
    </source>
</evidence>
<dbReference type="AlphaFoldDB" id="A0A6J1HBQ8"/>
<organism evidence="2 3">
    <name type="scientific">Cucurbita moschata</name>
    <name type="common">Winter crookneck squash</name>
    <name type="synonym">Cucurbita pepo var. moschata</name>
    <dbReference type="NCBI Taxonomy" id="3662"/>
    <lineage>
        <taxon>Eukaryota</taxon>
        <taxon>Viridiplantae</taxon>
        <taxon>Streptophyta</taxon>
        <taxon>Embryophyta</taxon>
        <taxon>Tracheophyta</taxon>
        <taxon>Spermatophyta</taxon>
        <taxon>Magnoliopsida</taxon>
        <taxon>eudicotyledons</taxon>
        <taxon>Gunneridae</taxon>
        <taxon>Pentapetalae</taxon>
        <taxon>rosids</taxon>
        <taxon>fabids</taxon>
        <taxon>Cucurbitales</taxon>
        <taxon>Cucurbitaceae</taxon>
        <taxon>Cucurbiteae</taxon>
        <taxon>Cucurbita</taxon>
    </lineage>
</organism>
<gene>
    <name evidence="3" type="primary">LOC111461993</name>
</gene>
<keyword evidence="2" id="KW-1185">Reference proteome</keyword>
<feature type="compositionally biased region" description="Basic residues" evidence="1">
    <location>
        <begin position="81"/>
        <end position="96"/>
    </location>
</feature>
<dbReference type="RefSeq" id="XP_022961413.1">
    <property type="nucleotide sequence ID" value="XM_023105645.1"/>
</dbReference>